<reference evidence="1" key="1">
    <citation type="journal article" date="2015" name="Nature">
        <title>Complex archaea that bridge the gap between prokaryotes and eukaryotes.</title>
        <authorList>
            <person name="Spang A."/>
            <person name="Saw J.H."/>
            <person name="Jorgensen S.L."/>
            <person name="Zaremba-Niedzwiedzka K."/>
            <person name="Martijn J."/>
            <person name="Lind A.E."/>
            <person name="van Eijk R."/>
            <person name="Schleper C."/>
            <person name="Guy L."/>
            <person name="Ettema T.J."/>
        </authorList>
    </citation>
    <scope>NUCLEOTIDE SEQUENCE</scope>
</reference>
<comment type="caution">
    <text evidence="1">The sequence shown here is derived from an EMBL/GenBank/DDBJ whole genome shotgun (WGS) entry which is preliminary data.</text>
</comment>
<organism evidence="1">
    <name type="scientific">marine sediment metagenome</name>
    <dbReference type="NCBI Taxonomy" id="412755"/>
    <lineage>
        <taxon>unclassified sequences</taxon>
        <taxon>metagenomes</taxon>
        <taxon>ecological metagenomes</taxon>
    </lineage>
</organism>
<accession>A0A0F9U2P0</accession>
<name>A0A0F9U2P0_9ZZZZ</name>
<evidence type="ECO:0000313" key="1">
    <source>
        <dbReference type="EMBL" id="KKN85804.1"/>
    </source>
</evidence>
<gene>
    <name evidence="1" type="ORF">LCGC14_0276110</name>
</gene>
<protein>
    <submittedName>
        <fullName evidence="1">Uncharacterized protein</fullName>
    </submittedName>
</protein>
<dbReference type="EMBL" id="LAZR01000155">
    <property type="protein sequence ID" value="KKN85804.1"/>
    <property type="molecule type" value="Genomic_DNA"/>
</dbReference>
<dbReference type="AlphaFoldDB" id="A0A0F9U2P0"/>
<sequence length="90" mass="10124">MRIIRDDDDSSFEMLAVLIDWGIRRCNVKGCTTVPNTIIVSAPGAQATIGLCEEHFQKANQPTGPVTYSFVWDTFDAFAYQDTHKDPKEE</sequence>
<proteinExistence type="predicted"/>